<reference evidence="3 4" key="1">
    <citation type="journal article" date="2018" name="Evol. Lett.">
        <title>Horizontal gene cluster transfer increased hallucinogenic mushroom diversity.</title>
        <authorList>
            <person name="Reynolds H.T."/>
            <person name="Vijayakumar V."/>
            <person name="Gluck-Thaler E."/>
            <person name="Korotkin H.B."/>
            <person name="Matheny P.B."/>
            <person name="Slot J.C."/>
        </authorList>
    </citation>
    <scope>NUCLEOTIDE SEQUENCE [LARGE SCALE GENOMIC DNA]</scope>
    <source>
        <strain evidence="3 4">2631</strain>
    </source>
</reference>
<dbReference type="Proteomes" id="UP000283269">
    <property type="component" value="Unassembled WGS sequence"/>
</dbReference>
<dbReference type="InterPro" id="IPR009057">
    <property type="entry name" value="Homeodomain-like_sf"/>
</dbReference>
<sequence length="320" mass="37649">AARRYKVNEDTARSIVKKYKATGSTENLPRSGRPRKLTETAKRHIIRTARKQRRVPFGEISNQLGLDVSEQTIRKLLQHEGYHRRVARKVPFLTRRHRYLRMSWARLYQPLTRQQWWRIIWSDECYIYLGDDRRRIFVTRRADEEYLDECLVLTFKQSSVRVMVWGCIMNGRKGPLLVLEYPGGKGGGMNTKRYCEQVLDGVLEEFYTEVTKERGQVHFQQDNASCHVSKQTRKWFSDHDIPLLFHPPNSPDLSPIERVWHELKNIIRSLVPQPTTVDELKSAVHSAWEQLDINDVNKHILSMPDRITAIYKAKGGHTRF</sequence>
<dbReference type="AlphaFoldDB" id="A0A409XMG0"/>
<dbReference type="SUPFAM" id="SSF53098">
    <property type="entry name" value="Ribonuclease H-like"/>
    <property type="match status" value="1"/>
</dbReference>
<dbReference type="InterPro" id="IPR038717">
    <property type="entry name" value="Tc1-like_DDE_dom"/>
</dbReference>
<dbReference type="GO" id="GO:0015074">
    <property type="term" value="P:DNA integration"/>
    <property type="evidence" value="ECO:0007669"/>
    <property type="project" value="InterPro"/>
</dbReference>
<feature type="domain" description="Transposase Tc1-like" evidence="1">
    <location>
        <begin position="42"/>
        <end position="108"/>
    </location>
</feature>
<dbReference type="STRING" id="93625.A0A409XMG0"/>
<evidence type="ECO:0000313" key="4">
    <source>
        <dbReference type="Proteomes" id="UP000283269"/>
    </source>
</evidence>
<name>A0A409XMG0_PSICY</name>
<feature type="domain" description="Tc1-like transposase DDE" evidence="2">
    <location>
        <begin position="202"/>
        <end position="269"/>
    </location>
</feature>
<dbReference type="SUPFAM" id="SSF46689">
    <property type="entry name" value="Homeodomain-like"/>
    <property type="match status" value="1"/>
</dbReference>
<dbReference type="PANTHER" id="PTHR23022">
    <property type="entry name" value="TRANSPOSABLE ELEMENT-RELATED"/>
    <property type="match status" value="1"/>
</dbReference>
<keyword evidence="4" id="KW-1185">Reference proteome</keyword>
<evidence type="ECO:0000259" key="2">
    <source>
        <dbReference type="Pfam" id="PF13358"/>
    </source>
</evidence>
<evidence type="ECO:0000313" key="3">
    <source>
        <dbReference type="EMBL" id="PPQ91973.1"/>
    </source>
</evidence>
<proteinExistence type="predicted"/>
<evidence type="ECO:0000259" key="1">
    <source>
        <dbReference type="Pfam" id="PF01498"/>
    </source>
</evidence>
<dbReference type="InterPro" id="IPR036397">
    <property type="entry name" value="RNaseH_sf"/>
</dbReference>
<dbReference type="Pfam" id="PF13358">
    <property type="entry name" value="DDE_3"/>
    <property type="match status" value="1"/>
</dbReference>
<accession>A0A409XMG0</accession>
<organism evidence="3 4">
    <name type="scientific">Psilocybe cyanescens</name>
    <dbReference type="NCBI Taxonomy" id="93625"/>
    <lineage>
        <taxon>Eukaryota</taxon>
        <taxon>Fungi</taxon>
        <taxon>Dikarya</taxon>
        <taxon>Basidiomycota</taxon>
        <taxon>Agaricomycotina</taxon>
        <taxon>Agaricomycetes</taxon>
        <taxon>Agaricomycetidae</taxon>
        <taxon>Agaricales</taxon>
        <taxon>Agaricineae</taxon>
        <taxon>Strophariaceae</taxon>
        <taxon>Psilocybe</taxon>
    </lineage>
</organism>
<dbReference type="InParanoid" id="A0A409XMG0"/>
<dbReference type="InterPro" id="IPR012337">
    <property type="entry name" value="RNaseH-like_sf"/>
</dbReference>
<dbReference type="Pfam" id="PF01498">
    <property type="entry name" value="HTH_Tnp_Tc3_2"/>
    <property type="match status" value="1"/>
</dbReference>
<gene>
    <name evidence="3" type="ORF">CVT25_004548</name>
</gene>
<dbReference type="GO" id="GO:0003677">
    <property type="term" value="F:DNA binding"/>
    <property type="evidence" value="ECO:0007669"/>
    <property type="project" value="InterPro"/>
</dbReference>
<dbReference type="PANTHER" id="PTHR23022:SF135">
    <property type="entry name" value="SI:DKEY-77F5.3"/>
    <property type="match status" value="1"/>
</dbReference>
<dbReference type="OrthoDB" id="2431447at2759"/>
<dbReference type="GO" id="GO:0006313">
    <property type="term" value="P:DNA transposition"/>
    <property type="evidence" value="ECO:0007669"/>
    <property type="project" value="InterPro"/>
</dbReference>
<dbReference type="EMBL" id="NHYD01001195">
    <property type="protein sequence ID" value="PPQ91973.1"/>
    <property type="molecule type" value="Genomic_DNA"/>
</dbReference>
<dbReference type="InterPro" id="IPR002492">
    <property type="entry name" value="Transposase_Tc1-like"/>
</dbReference>
<dbReference type="Gene3D" id="3.30.420.10">
    <property type="entry name" value="Ribonuclease H-like superfamily/Ribonuclease H"/>
    <property type="match status" value="1"/>
</dbReference>
<feature type="non-terminal residue" evidence="3">
    <location>
        <position position="1"/>
    </location>
</feature>
<protein>
    <recommendedName>
        <fullName evidence="5">Tc1-like transposase DDE domain-containing protein</fullName>
    </recommendedName>
</protein>
<evidence type="ECO:0008006" key="5">
    <source>
        <dbReference type="Google" id="ProtNLM"/>
    </source>
</evidence>
<dbReference type="InterPro" id="IPR052338">
    <property type="entry name" value="Transposase_5"/>
</dbReference>
<comment type="caution">
    <text evidence="3">The sequence shown here is derived from an EMBL/GenBank/DDBJ whole genome shotgun (WGS) entry which is preliminary data.</text>
</comment>